<gene>
    <name evidence="1" type="ORF">FOXG_20705</name>
</gene>
<reference evidence="1" key="2">
    <citation type="journal article" date="2010" name="Nature">
        <title>Comparative genomics reveals mobile pathogenicity chromosomes in Fusarium.</title>
        <authorList>
            <person name="Ma L.J."/>
            <person name="van der Does H.C."/>
            <person name="Borkovich K.A."/>
            <person name="Coleman J.J."/>
            <person name="Daboussi M.J."/>
            <person name="Di Pietro A."/>
            <person name="Dufresne M."/>
            <person name="Freitag M."/>
            <person name="Grabherr M."/>
            <person name="Henrissat B."/>
            <person name="Houterman P.M."/>
            <person name="Kang S."/>
            <person name="Shim W.B."/>
            <person name="Woloshuk C."/>
            <person name="Xie X."/>
            <person name="Xu J.R."/>
            <person name="Antoniw J."/>
            <person name="Baker S.E."/>
            <person name="Bluhm B.H."/>
            <person name="Breakspear A."/>
            <person name="Brown D.W."/>
            <person name="Butchko R.A."/>
            <person name="Chapman S."/>
            <person name="Coulson R."/>
            <person name="Coutinho P.M."/>
            <person name="Danchin E.G."/>
            <person name="Diener A."/>
            <person name="Gale L.R."/>
            <person name="Gardiner D.M."/>
            <person name="Goff S."/>
            <person name="Hammond-Kosack K.E."/>
            <person name="Hilburn K."/>
            <person name="Hua-Van A."/>
            <person name="Jonkers W."/>
            <person name="Kazan K."/>
            <person name="Kodira C.D."/>
            <person name="Koehrsen M."/>
            <person name="Kumar L."/>
            <person name="Lee Y.H."/>
            <person name="Li L."/>
            <person name="Manners J.M."/>
            <person name="Miranda-Saavedra D."/>
            <person name="Mukherjee M."/>
            <person name="Park G."/>
            <person name="Park J."/>
            <person name="Park S.Y."/>
            <person name="Proctor R.H."/>
            <person name="Regev A."/>
            <person name="Ruiz-Roldan M.C."/>
            <person name="Sain D."/>
            <person name="Sakthikumar S."/>
            <person name="Sykes S."/>
            <person name="Schwartz D.C."/>
            <person name="Turgeon B.G."/>
            <person name="Wapinski I."/>
            <person name="Yoder O."/>
            <person name="Young S."/>
            <person name="Zeng Q."/>
            <person name="Zhou S."/>
            <person name="Galagan J."/>
            <person name="Cuomo C.A."/>
            <person name="Kistler H.C."/>
            <person name="Rep M."/>
        </authorList>
    </citation>
    <scope>NUCLEOTIDE SEQUENCE [LARGE SCALE GENOMIC DNA]</scope>
    <source>
        <strain evidence="1">4287</strain>
    </source>
</reference>
<accession>A0A0J9WRL9</accession>
<dbReference type="RefSeq" id="XP_018250807.1">
    <property type="nucleotide sequence ID" value="XM_018401014.1"/>
</dbReference>
<dbReference type="EMBL" id="DS231711">
    <property type="protein sequence ID" value="KNB12762.1"/>
    <property type="molecule type" value="Genomic_DNA"/>
</dbReference>
<dbReference type="VEuPathDB" id="FungiDB:FOXG_20705"/>
<dbReference type="AlphaFoldDB" id="A0A0J9WRL9"/>
<name>A0A0J9WRL9_FUSO4</name>
<proteinExistence type="predicted"/>
<dbReference type="Proteomes" id="UP000009097">
    <property type="component" value="Unassembled WGS sequence"/>
</dbReference>
<evidence type="ECO:0000313" key="1">
    <source>
        <dbReference type="EMBL" id="KNB12762.1"/>
    </source>
</evidence>
<sequence length="73" mass="7858">MGVGPIGDVEVGYIEAAAFDTCMLENFGGEVLATWVVLPNRLFLRITFVSKLPYSASKVLLDLSEVAVDKAPL</sequence>
<evidence type="ECO:0000313" key="2">
    <source>
        <dbReference type="Proteomes" id="UP000009097"/>
    </source>
</evidence>
<reference evidence="1" key="1">
    <citation type="submission" date="2007-04" db="EMBL/GenBank/DDBJ databases">
        <authorList>
            <consortium name="The Broad Institute Genome Sequencing Platform"/>
            <person name="Birren B."/>
            <person name="Lander E."/>
            <person name="Galagan J."/>
            <person name="Nusbaum C."/>
            <person name="Devon K."/>
            <person name="Ma L.-J."/>
            <person name="Jaffe D."/>
            <person name="Butler J."/>
            <person name="Alvarez P."/>
            <person name="Gnerre S."/>
            <person name="Grabherr M."/>
            <person name="Kleber M."/>
            <person name="Mauceli E."/>
            <person name="Brockman W."/>
            <person name="MacCallum I.A."/>
            <person name="Young S."/>
            <person name="LaButti K."/>
            <person name="DeCaprio D."/>
            <person name="Crawford M."/>
            <person name="Koehrsen M."/>
            <person name="Engels R."/>
            <person name="Montgomery P."/>
            <person name="Pearson M."/>
            <person name="Howarth C."/>
            <person name="Larson L."/>
            <person name="White J."/>
            <person name="O'Leary S."/>
            <person name="Kodira C."/>
            <person name="Zeng Q."/>
            <person name="Yandava C."/>
            <person name="Alvarado L."/>
            <person name="Kistler C."/>
            <person name="Shim W.-B."/>
            <person name="Kang S."/>
            <person name="Woloshuk C."/>
        </authorList>
    </citation>
    <scope>NUCLEOTIDE SEQUENCE</scope>
    <source>
        <strain evidence="1">4287</strain>
    </source>
</reference>
<protein>
    <submittedName>
        <fullName evidence="1">Uncharacterized protein</fullName>
    </submittedName>
</protein>
<organism evidence="1 2">
    <name type="scientific">Fusarium oxysporum f. sp. lycopersici (strain 4287 / CBS 123668 / FGSC 9935 / NRRL 34936)</name>
    <name type="common">Fusarium vascular wilt of tomato</name>
    <dbReference type="NCBI Taxonomy" id="426428"/>
    <lineage>
        <taxon>Eukaryota</taxon>
        <taxon>Fungi</taxon>
        <taxon>Dikarya</taxon>
        <taxon>Ascomycota</taxon>
        <taxon>Pezizomycotina</taxon>
        <taxon>Sordariomycetes</taxon>
        <taxon>Hypocreomycetidae</taxon>
        <taxon>Hypocreales</taxon>
        <taxon>Nectriaceae</taxon>
        <taxon>Fusarium</taxon>
        <taxon>Fusarium oxysporum species complex</taxon>
    </lineage>
</organism>
<dbReference type="KEGG" id="fox:FOXG_20705"/>
<dbReference type="GeneID" id="28961411"/>